<protein>
    <submittedName>
        <fullName evidence="3">Sigma factor SigB regulation protein RsbQ</fullName>
    </submittedName>
</protein>
<dbReference type="PATRIC" id="fig|1300347.3.peg.2473"/>
<accession>A0A1A9GKT3</accession>
<dbReference type="Proteomes" id="UP000077868">
    <property type="component" value="Chromosome"/>
</dbReference>
<dbReference type="InterPro" id="IPR029058">
    <property type="entry name" value="AB_hydrolase_fold"/>
</dbReference>
<reference evidence="3 4" key="1">
    <citation type="submission" date="2016-03" db="EMBL/GenBank/DDBJ databases">
        <title>Complete genome sequence of a soil Actinobacterium, Nocardioides dokdonensis FR1436.</title>
        <authorList>
            <person name="Kwon S.-K."/>
            <person name="Kim K."/>
            <person name="Kim J.F."/>
        </authorList>
    </citation>
    <scope>NUCLEOTIDE SEQUENCE [LARGE SCALE GENOMIC DNA]</scope>
    <source>
        <strain evidence="3 4">FR1436</strain>
    </source>
</reference>
<gene>
    <name evidence="3" type="primary">rsbQ</name>
    <name evidence="3" type="ORF">I601_2480</name>
</gene>
<proteinExistence type="inferred from homology"/>
<dbReference type="OrthoDB" id="8680283at2"/>
<evidence type="ECO:0000313" key="3">
    <source>
        <dbReference type="EMBL" id="ANH38898.1"/>
    </source>
</evidence>
<dbReference type="KEGG" id="ndk:I601_2480"/>
<evidence type="ECO:0000259" key="2">
    <source>
        <dbReference type="Pfam" id="PF12697"/>
    </source>
</evidence>
<organism evidence="3 4">
    <name type="scientific">Nocardioides dokdonensis FR1436</name>
    <dbReference type="NCBI Taxonomy" id="1300347"/>
    <lineage>
        <taxon>Bacteria</taxon>
        <taxon>Bacillati</taxon>
        <taxon>Actinomycetota</taxon>
        <taxon>Actinomycetes</taxon>
        <taxon>Propionibacteriales</taxon>
        <taxon>Nocardioidaceae</taxon>
        <taxon>Nocardioides</taxon>
    </lineage>
</organism>
<comment type="similarity">
    <text evidence="1">Belongs to the AB hydrolase superfamily.</text>
</comment>
<dbReference type="Pfam" id="PF12697">
    <property type="entry name" value="Abhydrolase_6"/>
    <property type="match status" value="1"/>
</dbReference>
<dbReference type="PANTHER" id="PTHR43039">
    <property type="entry name" value="ESTERASE-RELATED"/>
    <property type="match status" value="1"/>
</dbReference>
<keyword evidence="4" id="KW-1185">Reference proteome</keyword>
<dbReference type="EMBL" id="CP015079">
    <property type="protein sequence ID" value="ANH38898.1"/>
    <property type="molecule type" value="Genomic_DNA"/>
</dbReference>
<sequence>MSALIRHSVSVSGRPDGPPIVFVHGFGCDKNMWRHVAPAFEAEHRVVLMDLMGAGGSDLATYDPERYSTLEGYAADVTEVVRELDLRDAVLVGHSVSAMLVAMTQLAEPERVKALVMVAPSPRYTDTADYTGGFAEEDIDELLESLGSNYLGWSAAMAPAIMGNAERPELGEELTETFCRMDPAIARRFATATFRSDSRDLLPRISAPTLVLQCTNDVIAPISVGEYVAEQVPAGSLVLLEATGHCPNLSAPTQTTAAIDSFVRGLDVVPA</sequence>
<dbReference type="STRING" id="1300347.I601_2480"/>
<dbReference type="RefSeq" id="WP_068110056.1">
    <property type="nucleotide sequence ID" value="NZ_CP015079.1"/>
</dbReference>
<dbReference type="PRINTS" id="PR00111">
    <property type="entry name" value="ABHYDROLASE"/>
</dbReference>
<dbReference type="InterPro" id="IPR000073">
    <property type="entry name" value="AB_hydrolase_1"/>
</dbReference>
<feature type="domain" description="AB hydrolase-1" evidence="2">
    <location>
        <begin position="20"/>
        <end position="258"/>
    </location>
</feature>
<dbReference type="SUPFAM" id="SSF53474">
    <property type="entry name" value="alpha/beta-Hydrolases"/>
    <property type="match status" value="1"/>
</dbReference>
<evidence type="ECO:0000313" key="4">
    <source>
        <dbReference type="Proteomes" id="UP000077868"/>
    </source>
</evidence>
<dbReference type="Gene3D" id="3.40.50.1820">
    <property type="entry name" value="alpha/beta hydrolase"/>
    <property type="match status" value="1"/>
</dbReference>
<dbReference type="GO" id="GO:0003824">
    <property type="term" value="F:catalytic activity"/>
    <property type="evidence" value="ECO:0007669"/>
    <property type="project" value="UniProtKB-ARBA"/>
</dbReference>
<dbReference type="AlphaFoldDB" id="A0A1A9GKT3"/>
<evidence type="ECO:0000256" key="1">
    <source>
        <dbReference type="ARBA" id="ARBA00008645"/>
    </source>
</evidence>
<name>A0A1A9GKT3_9ACTN</name>